<feature type="region of interest" description="Disordered" evidence="1">
    <location>
        <begin position="872"/>
        <end position="892"/>
    </location>
</feature>
<dbReference type="InterPro" id="IPR024983">
    <property type="entry name" value="CHAT_dom"/>
</dbReference>
<proteinExistence type="predicted"/>
<feature type="compositionally biased region" description="Low complexity" evidence="1">
    <location>
        <begin position="873"/>
        <end position="887"/>
    </location>
</feature>
<name>A0A8H3CAU7_9AGAM</name>
<dbReference type="PANTHER" id="PTHR19959:SF119">
    <property type="entry name" value="FUNGAL LIPASE-LIKE DOMAIN-CONTAINING PROTEIN"/>
    <property type="match status" value="1"/>
</dbReference>
<evidence type="ECO:0000313" key="4">
    <source>
        <dbReference type="Proteomes" id="UP000663846"/>
    </source>
</evidence>
<dbReference type="InterPro" id="IPR011990">
    <property type="entry name" value="TPR-like_helical_dom_sf"/>
</dbReference>
<evidence type="ECO:0000256" key="1">
    <source>
        <dbReference type="SAM" id="MobiDB-lite"/>
    </source>
</evidence>
<reference evidence="3" key="1">
    <citation type="submission" date="2021-01" db="EMBL/GenBank/DDBJ databases">
        <authorList>
            <person name="Kaushik A."/>
        </authorList>
    </citation>
    <scope>NUCLEOTIDE SEQUENCE</scope>
    <source>
        <strain evidence="3">AG1-1C</strain>
    </source>
</reference>
<evidence type="ECO:0000259" key="2">
    <source>
        <dbReference type="Pfam" id="PF12770"/>
    </source>
</evidence>
<dbReference type="SUPFAM" id="SSF81901">
    <property type="entry name" value="HCP-like"/>
    <property type="match status" value="1"/>
</dbReference>
<comment type="caution">
    <text evidence="3">The sequence shown here is derived from an EMBL/GenBank/DDBJ whole genome shotgun (WGS) entry which is preliminary data.</text>
</comment>
<sequence length="1291" mass="144689">MPSFDCSAPLWISEQVFDDIYMGVPTTTSVAFKPVSATYSVARFLRFPMMEEPPSSIDSDEPQPYVIHRLGIGYEPLDDESSEEEVLNEESELTHEGIQESLSRLLTRPYEFQDFEEAHVILARVLSIISDEDPTAMLIYEIYDNLCRKHAQLRIQDTDNHIYSAPFIIQEKEDPETIYKLGHAFRIQYNRDGELNSLEASISSMKKVVHLAEETGHELPKYLFGLADALFEKFERFSGVESLDDGIECQRRAISLYPYPNPGDLANLGQSLLRRFQVTVQVADLEEAVEVQEQSVASVTDELEDAVICYSSLANSLVVRFEHQSRTSDLERAIELFERTLRLDLETEVRATIAHDAANALQLKCIHIIDIGSIDQAIQYQDETVRLTTDQNTEKPRRLTSLGYSLQIRFEHLGDISDIQRAISLQSTALELLPKRHIVRSNILNDLGRSYFLLFCDSGELKPLEKALAYYDEALRLVPMSSPDRIKYLFNKGHALREKFETHGKLPDIDHAIAVYSEAASFTSECHIDWAERLDHLGSAFLARSELLNGLVDLDNAIGYYRAALSIHGSGNKKAQATLNNLGIALRRRFFRLGRYSDIDESIYLFQGAIELSVKPSLTPVLLNSLSVSLWSRYNRTKQVEDMDESISCAERAIALAPHDHPDIPFWLNSLSNSLRAHYNHTGNMDDLNAAIESQKRAVHLLPEYHSERPGMLRSLGDVIRLRHGTTENHNRADWDEQIDAYRKAALSTVGRPYERFEAAYSWAESTLYRGGSPLEAYKFAFALIPQIVWMGSTIDERYYEVPPIGRLTTQAISHAISEGNYSLALEWFEESRSIVWRQILGLRTPLDELRVVDQSLAEKLQRVARALDRAGSSKSTRSVSKSTAKSLEQAAQSHHRLAEEWDRLLDEVRQVEGFSDFMRAKKAETLMKAAHDGPVVAINIHGVHCDALIIASRGTHLDHVPLPNLSYQKALDAQNKLMRSLSIAGVRDRTERRPIFEQGSPSKDNFGAILEFLWVNVVRPVLENLQYLDPEPGQELPHITWCVTGPLSFLPVHAAGRYVDPSPKSRIFNCVVSSYSPTISGLITSSTSLDNFSGILAIGQASTPGLSPLPGTKGELESIMRQAKSLRVTQLIDDSATPDTVLDELSTHSWVHFACHASQVPDDPTSSAFYLHDGTLDLSTIIRQPLGRKAFAFLSACQTATGDLDLPEEAVHLAAGMLMAGYPTVIATMWSIKDNDAPLIAEHTYAGLLKDGKPDSSKACHALHRALVVLRETVGENAFVSWVPYIHIGI</sequence>
<accession>A0A8H3CAU7</accession>
<protein>
    <recommendedName>
        <fullName evidence="2">CHAT domain-containing protein</fullName>
    </recommendedName>
</protein>
<dbReference type="SUPFAM" id="SSF48452">
    <property type="entry name" value="TPR-like"/>
    <property type="match status" value="1"/>
</dbReference>
<dbReference type="Proteomes" id="UP000663846">
    <property type="component" value="Unassembled WGS sequence"/>
</dbReference>
<organism evidence="3 4">
    <name type="scientific">Rhizoctonia solani</name>
    <dbReference type="NCBI Taxonomy" id="456999"/>
    <lineage>
        <taxon>Eukaryota</taxon>
        <taxon>Fungi</taxon>
        <taxon>Dikarya</taxon>
        <taxon>Basidiomycota</taxon>
        <taxon>Agaricomycotina</taxon>
        <taxon>Agaricomycetes</taxon>
        <taxon>Cantharellales</taxon>
        <taxon>Ceratobasidiaceae</taxon>
        <taxon>Rhizoctonia</taxon>
    </lineage>
</organism>
<dbReference type="Pfam" id="PF12770">
    <property type="entry name" value="CHAT"/>
    <property type="match status" value="1"/>
</dbReference>
<dbReference type="EMBL" id="CAJMWS010001211">
    <property type="protein sequence ID" value="CAE6475530.1"/>
    <property type="molecule type" value="Genomic_DNA"/>
</dbReference>
<evidence type="ECO:0000313" key="3">
    <source>
        <dbReference type="EMBL" id="CAE6475530.1"/>
    </source>
</evidence>
<dbReference type="Gene3D" id="1.25.40.10">
    <property type="entry name" value="Tetratricopeptide repeat domain"/>
    <property type="match status" value="4"/>
</dbReference>
<gene>
    <name evidence="3" type="ORF">RDB_LOCUS183981</name>
</gene>
<feature type="domain" description="CHAT" evidence="2">
    <location>
        <begin position="1012"/>
        <end position="1290"/>
    </location>
</feature>
<dbReference type="PANTHER" id="PTHR19959">
    <property type="entry name" value="KINESIN LIGHT CHAIN"/>
    <property type="match status" value="1"/>
</dbReference>